<sequence length="378" mass="43618">MSKIDNITLHPALLDIVDYRKSGLSLNHIVGCPLNCAYCVRHFFDNFDLKKPTILATDEEAVNTLVSHQFFIPHLTPLQLFNRATDPFLPDVRLHTHKVLQLLDERAFTNLMLIITRYKVTAEDMELLESLRHLRVTLLVTYSGLPDGEIEPLSHSITRKSIETIAKQKRRTKLILYWRPIVPGWNDDEETIRHTLSVAEQADAIAYTGLFYRPEQENYFDKEGIKIPYELTHRRKILPAETEARILKLYNEFGGSTPLFRKTSCAVSFAHELPDYNGHYGIPELCNICPQHQVKRCTAAYKIPSTEEVTTLLNMYGYETDFEIDDHHVWTIGLGEQKRYHLQHTLGFQIWDRGLPHLKGQHGRAPIGYPESFSDPTI</sequence>
<keyword evidence="2" id="KW-0408">Iron</keyword>
<dbReference type="Proteomes" id="UP000514713">
    <property type="component" value="Plasmid pNe_1"/>
</dbReference>
<organism evidence="4 5">
    <name type="scientific">Nostoc edaphicum CCNP1411</name>
    <dbReference type="NCBI Taxonomy" id="1472755"/>
    <lineage>
        <taxon>Bacteria</taxon>
        <taxon>Bacillati</taxon>
        <taxon>Cyanobacteriota</taxon>
        <taxon>Cyanophyceae</taxon>
        <taxon>Nostocales</taxon>
        <taxon>Nostocaceae</taxon>
        <taxon>Nostoc</taxon>
    </lineage>
</organism>
<gene>
    <name evidence="4" type="ORF">HUN01_00135</name>
</gene>
<evidence type="ECO:0000256" key="3">
    <source>
        <dbReference type="ARBA" id="ARBA00023014"/>
    </source>
</evidence>
<evidence type="ECO:0008006" key="6">
    <source>
        <dbReference type="Google" id="ProtNLM"/>
    </source>
</evidence>
<evidence type="ECO:0000256" key="1">
    <source>
        <dbReference type="ARBA" id="ARBA00022723"/>
    </source>
</evidence>
<keyword evidence="1" id="KW-0479">Metal-binding</keyword>
<dbReference type="EMBL" id="CP054693">
    <property type="protein sequence ID" value="QMS86077.1"/>
    <property type="molecule type" value="Genomic_DNA"/>
</dbReference>
<dbReference type="InterPro" id="IPR040086">
    <property type="entry name" value="MJ0683-like"/>
</dbReference>
<evidence type="ECO:0000313" key="4">
    <source>
        <dbReference type="EMBL" id="QMS86077.1"/>
    </source>
</evidence>
<keyword evidence="4" id="KW-0614">Plasmid</keyword>
<keyword evidence="3" id="KW-0411">Iron-sulfur</keyword>
<dbReference type="AlphaFoldDB" id="A0A7D7Q8V1"/>
<dbReference type="RefSeq" id="WP_181927058.1">
    <property type="nucleotide sequence ID" value="NZ_CP054693.1"/>
</dbReference>
<keyword evidence="5" id="KW-1185">Reference proteome</keyword>
<protein>
    <recommendedName>
        <fullName evidence="6">Radical SAM protein</fullName>
    </recommendedName>
</protein>
<accession>A0A7D7Q8V1</accession>
<dbReference type="PANTHER" id="PTHR43432">
    <property type="entry name" value="SLR0285 PROTEIN"/>
    <property type="match status" value="1"/>
</dbReference>
<evidence type="ECO:0000313" key="5">
    <source>
        <dbReference type="Proteomes" id="UP000514713"/>
    </source>
</evidence>
<name>A0A7D7Q8V1_9NOSO</name>
<dbReference type="GO" id="GO:0046872">
    <property type="term" value="F:metal ion binding"/>
    <property type="evidence" value="ECO:0007669"/>
    <property type="project" value="UniProtKB-KW"/>
</dbReference>
<geneLocation type="plasmid" evidence="5">
    <name>pne_1</name>
</geneLocation>
<evidence type="ECO:0000256" key="2">
    <source>
        <dbReference type="ARBA" id="ARBA00023004"/>
    </source>
</evidence>
<dbReference type="PANTHER" id="PTHR43432:SF4">
    <property type="entry name" value="RADICAL SAM CORE DOMAIN-CONTAINING PROTEIN"/>
    <property type="match status" value="1"/>
</dbReference>
<reference evidence="5" key="1">
    <citation type="submission" date="2020-06" db="EMBL/GenBank/DDBJ databases">
        <title>Nostoc edaphicum CCNP1411 genome.</title>
        <authorList>
            <person name="Fidor A."/>
            <person name="Grabski M."/>
            <person name="Gawor J."/>
            <person name="Gromadka R."/>
            <person name="Wegrzyn G."/>
            <person name="Mazur-Marzec H."/>
        </authorList>
    </citation>
    <scope>NUCLEOTIDE SEQUENCE [LARGE SCALE GENOMIC DNA]</scope>
    <source>
        <strain evidence="5">CCNP1411</strain>
        <plasmid evidence="5">pne_1</plasmid>
    </source>
</reference>
<proteinExistence type="predicted"/>
<dbReference type="KEGG" id="ned:HUN01_00135"/>
<dbReference type="GO" id="GO:0051536">
    <property type="term" value="F:iron-sulfur cluster binding"/>
    <property type="evidence" value="ECO:0007669"/>
    <property type="project" value="UniProtKB-KW"/>
</dbReference>